<accession>A0A2U8WMQ2</accession>
<dbReference type="RefSeq" id="WP_109959869.1">
    <property type="nucleotide sequence ID" value="NZ_CP029553.1"/>
</dbReference>
<feature type="compositionally biased region" description="Low complexity" evidence="1">
    <location>
        <begin position="73"/>
        <end position="84"/>
    </location>
</feature>
<proteinExistence type="predicted"/>
<evidence type="ECO:0000313" key="2">
    <source>
        <dbReference type="EMBL" id="AWN47544.1"/>
    </source>
</evidence>
<reference evidence="2 3" key="1">
    <citation type="submission" date="2018-05" db="EMBL/GenBank/DDBJ databases">
        <title>Complete Genome Sequence of Methylobacterium sp. 17Sr1-28.</title>
        <authorList>
            <person name="Srinivasan S."/>
        </authorList>
    </citation>
    <scope>NUCLEOTIDE SEQUENCE [LARGE SCALE GENOMIC DNA]</scope>
    <source>
        <strain evidence="2 3">17Sr1-28</strain>
    </source>
</reference>
<organism evidence="2 3">
    <name type="scientific">Methylobacterium terrae</name>
    <dbReference type="NCBI Taxonomy" id="2202827"/>
    <lineage>
        <taxon>Bacteria</taxon>
        <taxon>Pseudomonadati</taxon>
        <taxon>Pseudomonadota</taxon>
        <taxon>Alphaproteobacteria</taxon>
        <taxon>Hyphomicrobiales</taxon>
        <taxon>Methylobacteriaceae</taxon>
        <taxon>Methylobacterium</taxon>
    </lineage>
</organism>
<dbReference type="OrthoDB" id="5919053at2"/>
<dbReference type="Proteomes" id="UP000245444">
    <property type="component" value="Chromosome"/>
</dbReference>
<dbReference type="KEGG" id="mtea:DK419_15535"/>
<evidence type="ECO:0000313" key="3">
    <source>
        <dbReference type="Proteomes" id="UP000245444"/>
    </source>
</evidence>
<keyword evidence="3" id="KW-1185">Reference proteome</keyword>
<dbReference type="AlphaFoldDB" id="A0A2U8WMQ2"/>
<feature type="region of interest" description="Disordered" evidence="1">
    <location>
        <begin position="20"/>
        <end position="154"/>
    </location>
</feature>
<feature type="compositionally biased region" description="Gly residues" evidence="1">
    <location>
        <begin position="39"/>
        <end position="59"/>
    </location>
</feature>
<feature type="region of interest" description="Disordered" evidence="1">
    <location>
        <begin position="518"/>
        <end position="572"/>
    </location>
</feature>
<name>A0A2U8WMQ2_9HYPH</name>
<protein>
    <submittedName>
        <fullName evidence="2">Uncharacterized protein</fullName>
    </submittedName>
</protein>
<gene>
    <name evidence="2" type="ORF">DK419_15535</name>
</gene>
<dbReference type="EMBL" id="CP029553">
    <property type="protein sequence ID" value="AWN47544.1"/>
    <property type="molecule type" value="Genomic_DNA"/>
</dbReference>
<feature type="compositionally biased region" description="Low complexity" evidence="1">
    <location>
        <begin position="530"/>
        <end position="545"/>
    </location>
</feature>
<evidence type="ECO:0000256" key="1">
    <source>
        <dbReference type="SAM" id="MobiDB-lite"/>
    </source>
</evidence>
<sequence length="572" mass="59757">MAFGLGGLFGVDDYGRPMLGQQPGGNQMPAPSPYAFAGGMPGLGGQPTGGLPPGMGGLRAFGALPMPEPEPQAPGGSPLSFGPGSAAGGMPLPSQAAPNRDASVPRIRPFGALPARPVDDDAAPEGGMSNPPLPPPRPTEFGGTGSWDPPAETTPQAVAVQGGALGGEGPSMFDRFRSGISPYSDLLMGVGMGLMTKRGIGPAIATGVQYADQLSNSSQARDLASAKQAESMLKLRQSLGNSDQLAQLAMQKNPGMTLPQARAAVANQSYANELLKGFVPPTEQYRQETDDKGNTWNVNTRTGQRTVALQAKDGSFTLGPNQVRYDEAGNAVARGSPGAPQVKTFTLSDGSKVDRQLNPQTGAWEPVNYGGAPPEANAATNPFATGRFNNDQGKAAGFTDRMMGSEQVLRGLEDINSGLGGGAAGSVSQFTPNSFKTSDRQRFEQAKKDFVNSQLRRESGAAISQKEFENADTQYFPQPGDGADVIAQKRVNRQRAIEAMGREGGPSYVPRSVFDQSGAIVPYRPGGQGAAQPASSQQQSAPKPSAGDRFRQLQGSGLSRQEIYSRLQQEGY</sequence>